<dbReference type="PROSITE" id="PS50850">
    <property type="entry name" value="MFS"/>
    <property type="match status" value="1"/>
</dbReference>
<name>A0ABZ0XT76_9BURK</name>
<feature type="transmembrane region" description="Helical" evidence="7">
    <location>
        <begin position="102"/>
        <end position="120"/>
    </location>
</feature>
<evidence type="ECO:0000256" key="7">
    <source>
        <dbReference type="SAM" id="Phobius"/>
    </source>
</evidence>
<evidence type="ECO:0000256" key="1">
    <source>
        <dbReference type="ARBA" id="ARBA00004651"/>
    </source>
</evidence>
<feature type="transmembrane region" description="Helical" evidence="7">
    <location>
        <begin position="328"/>
        <end position="347"/>
    </location>
</feature>
<feature type="transmembrane region" description="Helical" evidence="7">
    <location>
        <begin position="300"/>
        <end position="322"/>
    </location>
</feature>
<evidence type="ECO:0000313" key="10">
    <source>
        <dbReference type="Proteomes" id="UP001326110"/>
    </source>
</evidence>
<dbReference type="CDD" id="cd17473">
    <property type="entry name" value="MFS_arabinose_efflux_permease_like"/>
    <property type="match status" value="1"/>
</dbReference>
<dbReference type="InterPro" id="IPR011701">
    <property type="entry name" value="MFS"/>
</dbReference>
<proteinExistence type="predicted"/>
<keyword evidence="3" id="KW-1003">Cell membrane</keyword>
<dbReference type="InterPro" id="IPR005829">
    <property type="entry name" value="Sugar_transporter_CS"/>
</dbReference>
<keyword evidence="4 7" id="KW-0812">Transmembrane</keyword>
<evidence type="ECO:0000256" key="2">
    <source>
        <dbReference type="ARBA" id="ARBA00022448"/>
    </source>
</evidence>
<dbReference type="RefSeq" id="WP_019920068.1">
    <property type="nucleotide sequence ID" value="NZ_CP140152.1"/>
</dbReference>
<feature type="transmembrane region" description="Helical" evidence="7">
    <location>
        <begin position="167"/>
        <end position="185"/>
    </location>
</feature>
<protein>
    <submittedName>
        <fullName evidence="9">MFS transporter</fullName>
    </submittedName>
</protein>
<dbReference type="Pfam" id="PF07690">
    <property type="entry name" value="MFS_1"/>
    <property type="match status" value="2"/>
</dbReference>
<feature type="transmembrane region" description="Helical" evidence="7">
    <location>
        <begin position="270"/>
        <end position="288"/>
    </location>
</feature>
<evidence type="ECO:0000313" key="9">
    <source>
        <dbReference type="EMBL" id="WQH02643.1"/>
    </source>
</evidence>
<dbReference type="SUPFAM" id="SSF103473">
    <property type="entry name" value="MFS general substrate transporter"/>
    <property type="match status" value="1"/>
</dbReference>
<dbReference type="PANTHER" id="PTHR23517">
    <property type="entry name" value="RESISTANCE PROTEIN MDTM, PUTATIVE-RELATED-RELATED"/>
    <property type="match status" value="1"/>
</dbReference>
<evidence type="ECO:0000256" key="3">
    <source>
        <dbReference type="ARBA" id="ARBA00022475"/>
    </source>
</evidence>
<keyword evidence="5 7" id="KW-1133">Transmembrane helix</keyword>
<reference evidence="9 10" key="1">
    <citation type="submission" date="2023-11" db="EMBL/GenBank/DDBJ databases">
        <title>MicrobeMod: A computational toolkit for identifying prokaryotic methylation and restriction-modification with nanopore sequencing.</title>
        <authorList>
            <person name="Crits-Christoph A."/>
            <person name="Kang S.C."/>
            <person name="Lee H."/>
            <person name="Ostrov N."/>
        </authorList>
    </citation>
    <scope>NUCLEOTIDE SEQUENCE [LARGE SCALE GENOMIC DNA]</scope>
    <source>
        <strain evidence="9 10">ATCC 25935</strain>
    </source>
</reference>
<feature type="transmembrane region" description="Helical" evidence="7">
    <location>
        <begin position="359"/>
        <end position="380"/>
    </location>
</feature>
<evidence type="ECO:0000256" key="5">
    <source>
        <dbReference type="ARBA" id="ARBA00022989"/>
    </source>
</evidence>
<feature type="transmembrane region" description="Helical" evidence="7">
    <location>
        <begin position="191"/>
        <end position="208"/>
    </location>
</feature>
<evidence type="ECO:0000259" key="8">
    <source>
        <dbReference type="PROSITE" id="PS50850"/>
    </source>
</evidence>
<feature type="transmembrane region" description="Helical" evidence="7">
    <location>
        <begin position="386"/>
        <end position="406"/>
    </location>
</feature>
<dbReference type="Gene3D" id="1.20.1250.20">
    <property type="entry name" value="MFS general substrate transporter like domains"/>
    <property type="match status" value="1"/>
</dbReference>
<keyword evidence="6 7" id="KW-0472">Membrane</keyword>
<evidence type="ECO:0000256" key="4">
    <source>
        <dbReference type="ARBA" id="ARBA00022692"/>
    </source>
</evidence>
<dbReference type="EMBL" id="CP140152">
    <property type="protein sequence ID" value="WQH02643.1"/>
    <property type="molecule type" value="Genomic_DNA"/>
</dbReference>
<evidence type="ECO:0000256" key="6">
    <source>
        <dbReference type="ARBA" id="ARBA00023136"/>
    </source>
</evidence>
<dbReference type="InterPro" id="IPR020846">
    <property type="entry name" value="MFS_dom"/>
</dbReference>
<sequence>MNPIQTGGPAGASIATDPALTGAPRARPGGAAQGIALMAVMSMPTLALAALVPGLPQLFRQFSSVPHFELLVPMIITVPSLCVALFSGFAGAIADRWGRRKLLLVALMAFSLLGLAPMLFDNLWLIVASRVVVGLAEAAILTVGNALMGDYFEGGQRQKWLGYQNMFAPLIGSAILLSGGFLAGMHWRYPFLLYLAGFVVCALALAFCREPQRSTADTRAAAGVAATPFPWRATVLVCGVTVLFSLVFFVQAVQHGRIFNDMGVASPERISVLATVASLGTVLGGYLFKRLTGVSVRMLLATCLAFYGVSYIGVALAPNLALGLPLDALGQVGGGLLLPSLVTWALLHYGFEHRGRGMGLWGGAFFLGQFLSPPLVSLIGVFTPSFLASVAVIGVLCLIVAVVLVFNHTKDH</sequence>
<dbReference type="InterPro" id="IPR050171">
    <property type="entry name" value="MFS_Transporters"/>
</dbReference>
<dbReference type="PROSITE" id="PS00216">
    <property type="entry name" value="SUGAR_TRANSPORT_1"/>
    <property type="match status" value="1"/>
</dbReference>
<keyword evidence="10" id="KW-1185">Reference proteome</keyword>
<accession>A0ABZ0XT76</accession>
<dbReference type="PANTHER" id="PTHR23517:SF3">
    <property type="entry name" value="INTEGRAL MEMBRANE TRANSPORT PROTEIN"/>
    <property type="match status" value="1"/>
</dbReference>
<feature type="transmembrane region" description="Helical" evidence="7">
    <location>
        <begin position="229"/>
        <end position="250"/>
    </location>
</feature>
<gene>
    <name evidence="9" type="ORF">SR858_16330</name>
</gene>
<comment type="subcellular location">
    <subcellularLocation>
        <location evidence="1">Cell membrane</location>
        <topology evidence="1">Multi-pass membrane protein</topology>
    </subcellularLocation>
</comment>
<feature type="domain" description="Major facilitator superfamily (MFS) profile" evidence="8">
    <location>
        <begin position="31"/>
        <end position="412"/>
    </location>
</feature>
<dbReference type="InterPro" id="IPR036259">
    <property type="entry name" value="MFS_trans_sf"/>
</dbReference>
<dbReference type="Proteomes" id="UP001326110">
    <property type="component" value="Chromosome"/>
</dbReference>
<keyword evidence="2" id="KW-0813">Transport</keyword>
<dbReference type="GeneID" id="43161973"/>
<organism evidence="9 10">
    <name type="scientific">Duganella zoogloeoides</name>
    <dbReference type="NCBI Taxonomy" id="75659"/>
    <lineage>
        <taxon>Bacteria</taxon>
        <taxon>Pseudomonadati</taxon>
        <taxon>Pseudomonadota</taxon>
        <taxon>Betaproteobacteria</taxon>
        <taxon>Burkholderiales</taxon>
        <taxon>Oxalobacteraceae</taxon>
        <taxon>Telluria group</taxon>
        <taxon>Duganella</taxon>
    </lineage>
</organism>
<feature type="transmembrane region" description="Helical" evidence="7">
    <location>
        <begin position="35"/>
        <end position="55"/>
    </location>
</feature>
<feature type="transmembrane region" description="Helical" evidence="7">
    <location>
        <begin position="70"/>
        <end position="90"/>
    </location>
</feature>
<feature type="transmembrane region" description="Helical" evidence="7">
    <location>
        <begin position="126"/>
        <end position="147"/>
    </location>
</feature>